<evidence type="ECO:0000313" key="2">
    <source>
        <dbReference type="Proteomes" id="UP001153332"/>
    </source>
</evidence>
<proteinExistence type="predicted"/>
<comment type="caution">
    <text evidence="1">The sequence shown here is derived from an EMBL/GenBank/DDBJ whole genome shotgun (WGS) entry which is preliminary data.</text>
</comment>
<reference evidence="1" key="1">
    <citation type="submission" date="2022-12" db="EMBL/GenBank/DDBJ databases">
        <title>Genome Sequence of Lasiodiplodia mahajangana.</title>
        <authorList>
            <person name="Buettner E."/>
        </authorList>
    </citation>
    <scope>NUCLEOTIDE SEQUENCE</scope>
    <source>
        <strain evidence="1">VT137</strain>
    </source>
</reference>
<protein>
    <submittedName>
        <fullName evidence="1">Uncharacterized protein</fullName>
    </submittedName>
</protein>
<name>A0ACC2JS45_9PEZI</name>
<gene>
    <name evidence="1" type="ORF">O1611_g3385</name>
</gene>
<evidence type="ECO:0000313" key="1">
    <source>
        <dbReference type="EMBL" id="KAJ8130246.1"/>
    </source>
</evidence>
<dbReference type="Proteomes" id="UP001153332">
    <property type="component" value="Unassembled WGS sequence"/>
</dbReference>
<dbReference type="EMBL" id="JAPUUL010000544">
    <property type="protein sequence ID" value="KAJ8130246.1"/>
    <property type="molecule type" value="Genomic_DNA"/>
</dbReference>
<organism evidence="1 2">
    <name type="scientific">Lasiodiplodia mahajangana</name>
    <dbReference type="NCBI Taxonomy" id="1108764"/>
    <lineage>
        <taxon>Eukaryota</taxon>
        <taxon>Fungi</taxon>
        <taxon>Dikarya</taxon>
        <taxon>Ascomycota</taxon>
        <taxon>Pezizomycotina</taxon>
        <taxon>Dothideomycetes</taxon>
        <taxon>Dothideomycetes incertae sedis</taxon>
        <taxon>Botryosphaeriales</taxon>
        <taxon>Botryosphaeriaceae</taxon>
        <taxon>Lasiodiplodia</taxon>
    </lineage>
</organism>
<sequence length="401" mass="43260">MEQATQIPTHKVVTTSTPKELPSAELVQLTFLLSVMNEPNDQTLIETILTLSFAAREAVEINVALLKAALKSCQEIARLFAITNLNLLYIVAKLCLGRRRREEWEHSRKSFSGALPSISSYWSRGGRAARTRDMNGPAFDSRTRNTPPRPTQPAPFTPARKSYDPSAPTSTRKVSASFSTDCPLSGNPTTAYSTVTASTTLDHPRPLTSHPISRPSAFPSSQSHGIMGAYTVDKTPRASHTYSNLPMPAKQSKTPSSKPPSAPAHTNARASNGRNAENIPPSDSMASITTNKQSPSKYPTPRPIPKPPSPKKKAKSRPGIPKSLTFNVFSNLTASLSRTSLGQLTSSDSRRTSISSKGVPYTNPQWESSTSSQALVNPAGQTNNPQQIYTAQSSAHTPSAP</sequence>
<keyword evidence="2" id="KW-1185">Reference proteome</keyword>
<accession>A0ACC2JS45</accession>